<keyword evidence="7 8" id="KW-0862">Zinc</keyword>
<evidence type="ECO:0000256" key="8">
    <source>
        <dbReference type="PROSITE-ProRule" id="PRU00723"/>
    </source>
</evidence>
<sequence length="806" mass="89060">MVNGPETDERSHQTLDSTGIEANSTHTPPDPRGSVPCRFFTNPRGCRNDLCPFLHVLDGQEAGDRNVMDPDLDDIEGHELDDDFTREFSGASVSFNELGQVSKISLPADFSLACITGFTSGATPVTVVETLHILGFNIDVDCVRITTHSDPSEMKAMVKVEDPLFANKLCTKLKDGSSTLNAIPVPINSRQANYRKVYISWHKPTRSVWLNFGNGGIADRVAAKFNSGGYKCLGQPVRATTTDSRLGRRGRGGYPYNPLAWTATLSNVPGHATSVDIQEAIKASYDKPRHVEMGEISYTASDPDVSVTVRSRLEKYGPLESFYLAASSKGKRVKATAWFQDESDAKSACSLNNEPLDILKRGKLTVTLIQSMKVKVPTAIYRVSKARLDQESMDWKELHLAFNVYTDTLNRFTTLKIEGEVPKDVAAARKKLDEIVSGGVLMEGQNVVWDTTLGSNGRAYRNLKAVEDDLCAVIVRDKAKRQLRYYGPPEYLEQCASRITRMLKEAAAATTTYQIDLNPNQFSWAIRGGFKNIEKALGKRVAIFDVVSRKITMNGTQQQYEMAVALVDGKRPIESCPQTDDPPALEGDCPICFCEAENPIQTSCKHTYCQECFEECCKSAASTSKTEFQVKCQGDEGNCTAVFKLRELKDHLSSSVLESVLQSSFEEYIQRHPESLRYCPTPDCGSVYRSTTTLGSNPPVYTCSNCFEPLCTSCHARHGNYTCAEYKEIASGGYEALEKLKKELNIKDCPKCSTPMEKTEGCNHMTCGGCKAHICWVCMAVFESSEPCYNHMTKKHGGIGLGRNGL</sequence>
<keyword evidence="2" id="KW-0808">Transferase</keyword>
<evidence type="ECO:0000256" key="1">
    <source>
        <dbReference type="ARBA" id="ARBA00004906"/>
    </source>
</evidence>
<dbReference type="InterPro" id="IPR002867">
    <property type="entry name" value="IBR_dom"/>
</dbReference>
<evidence type="ECO:0000256" key="7">
    <source>
        <dbReference type="ARBA" id="ARBA00022833"/>
    </source>
</evidence>
<evidence type="ECO:0000313" key="12">
    <source>
        <dbReference type="EMBL" id="KAF2686815.1"/>
    </source>
</evidence>
<reference evidence="12" key="1">
    <citation type="journal article" date="2020" name="Stud. Mycol.">
        <title>101 Dothideomycetes genomes: a test case for predicting lifestyles and emergence of pathogens.</title>
        <authorList>
            <person name="Haridas S."/>
            <person name="Albert R."/>
            <person name="Binder M."/>
            <person name="Bloem J."/>
            <person name="Labutti K."/>
            <person name="Salamov A."/>
            <person name="Andreopoulos B."/>
            <person name="Baker S."/>
            <person name="Barry K."/>
            <person name="Bills G."/>
            <person name="Bluhm B."/>
            <person name="Cannon C."/>
            <person name="Castanera R."/>
            <person name="Culley D."/>
            <person name="Daum C."/>
            <person name="Ezra D."/>
            <person name="Gonzalez J."/>
            <person name="Henrissat B."/>
            <person name="Kuo A."/>
            <person name="Liang C."/>
            <person name="Lipzen A."/>
            <person name="Lutzoni F."/>
            <person name="Magnuson J."/>
            <person name="Mondo S."/>
            <person name="Nolan M."/>
            <person name="Ohm R."/>
            <person name="Pangilinan J."/>
            <person name="Park H.-J."/>
            <person name="Ramirez L."/>
            <person name="Alfaro M."/>
            <person name="Sun H."/>
            <person name="Tritt A."/>
            <person name="Yoshinaga Y."/>
            <person name="Zwiers L.-H."/>
            <person name="Turgeon B."/>
            <person name="Goodwin S."/>
            <person name="Spatafora J."/>
            <person name="Crous P."/>
            <person name="Grigoriev I."/>
        </authorList>
    </citation>
    <scope>NUCLEOTIDE SEQUENCE</scope>
    <source>
        <strain evidence="12">CBS 122367</strain>
    </source>
</reference>
<feature type="domain" description="RING-type" evidence="11">
    <location>
        <begin position="585"/>
        <end position="805"/>
    </location>
</feature>
<evidence type="ECO:0000256" key="2">
    <source>
        <dbReference type="ARBA" id="ARBA00022679"/>
    </source>
</evidence>
<evidence type="ECO:0000313" key="13">
    <source>
        <dbReference type="Proteomes" id="UP000799291"/>
    </source>
</evidence>
<dbReference type="Pfam" id="PF22191">
    <property type="entry name" value="IBR_1"/>
    <property type="match status" value="1"/>
</dbReference>
<evidence type="ECO:0000259" key="10">
    <source>
        <dbReference type="PROSITE" id="PS50103"/>
    </source>
</evidence>
<feature type="region of interest" description="Disordered" evidence="9">
    <location>
        <begin position="1"/>
        <end position="35"/>
    </location>
</feature>
<protein>
    <submittedName>
        <fullName evidence="12">Uncharacterized protein</fullName>
    </submittedName>
</protein>
<dbReference type="InterPro" id="IPR013083">
    <property type="entry name" value="Znf_RING/FYVE/PHD"/>
</dbReference>
<dbReference type="GO" id="GO:0000151">
    <property type="term" value="C:ubiquitin ligase complex"/>
    <property type="evidence" value="ECO:0007669"/>
    <property type="project" value="TreeGrafter"/>
</dbReference>
<dbReference type="GO" id="GO:0043130">
    <property type="term" value="F:ubiquitin binding"/>
    <property type="evidence" value="ECO:0007669"/>
    <property type="project" value="TreeGrafter"/>
</dbReference>
<dbReference type="CDD" id="cd16449">
    <property type="entry name" value="RING-HC"/>
    <property type="match status" value="1"/>
</dbReference>
<dbReference type="PANTHER" id="PTHR22770:SF13">
    <property type="entry name" value="RING-TYPE DOMAIN-CONTAINING PROTEIN"/>
    <property type="match status" value="1"/>
</dbReference>
<evidence type="ECO:0000256" key="6">
    <source>
        <dbReference type="ARBA" id="ARBA00022786"/>
    </source>
</evidence>
<dbReference type="OrthoDB" id="10009520at2759"/>
<dbReference type="AlphaFoldDB" id="A0A6G1J9H8"/>
<dbReference type="Gene3D" id="3.30.40.10">
    <property type="entry name" value="Zinc/RING finger domain, C3HC4 (zinc finger)"/>
    <property type="match status" value="1"/>
</dbReference>
<dbReference type="CDD" id="cd22585">
    <property type="entry name" value="Rcat_RBR_DEAH12-like"/>
    <property type="match status" value="1"/>
</dbReference>
<dbReference type="InterPro" id="IPR044066">
    <property type="entry name" value="TRIAD_supradom"/>
</dbReference>
<keyword evidence="6" id="KW-0833">Ubl conjugation pathway</keyword>
<dbReference type="EMBL" id="MU005576">
    <property type="protein sequence ID" value="KAF2686815.1"/>
    <property type="molecule type" value="Genomic_DNA"/>
</dbReference>
<dbReference type="Pfam" id="PF01485">
    <property type="entry name" value="IBR"/>
    <property type="match status" value="1"/>
</dbReference>
<feature type="compositionally biased region" description="Polar residues" evidence="9">
    <location>
        <begin position="14"/>
        <end position="27"/>
    </location>
</feature>
<dbReference type="GO" id="GO:0043161">
    <property type="term" value="P:proteasome-mediated ubiquitin-dependent protein catabolic process"/>
    <property type="evidence" value="ECO:0007669"/>
    <property type="project" value="TreeGrafter"/>
</dbReference>
<dbReference type="GO" id="GO:0004842">
    <property type="term" value="F:ubiquitin-protein transferase activity"/>
    <property type="evidence" value="ECO:0007669"/>
    <property type="project" value="TreeGrafter"/>
</dbReference>
<dbReference type="PROSITE" id="PS50103">
    <property type="entry name" value="ZF_C3H1"/>
    <property type="match status" value="1"/>
</dbReference>
<evidence type="ECO:0000259" key="11">
    <source>
        <dbReference type="PROSITE" id="PS51873"/>
    </source>
</evidence>
<keyword evidence="5 8" id="KW-0863">Zinc-finger</keyword>
<dbReference type="PANTHER" id="PTHR22770">
    <property type="entry name" value="UBIQUITIN CONJUGATING ENZYME 7 INTERACTING PROTEIN-RELATED"/>
    <property type="match status" value="1"/>
</dbReference>
<keyword evidence="13" id="KW-1185">Reference proteome</keyword>
<dbReference type="GO" id="GO:0008270">
    <property type="term" value="F:zinc ion binding"/>
    <property type="evidence" value="ECO:0007669"/>
    <property type="project" value="UniProtKB-KW"/>
</dbReference>
<feature type="domain" description="C3H1-type" evidence="10">
    <location>
        <begin position="31"/>
        <end position="58"/>
    </location>
</feature>
<accession>A0A6G1J9H8</accession>
<feature type="zinc finger region" description="C3H1-type" evidence="8">
    <location>
        <begin position="31"/>
        <end position="58"/>
    </location>
</feature>
<evidence type="ECO:0000256" key="9">
    <source>
        <dbReference type="SAM" id="MobiDB-lite"/>
    </source>
</evidence>
<evidence type="ECO:0000256" key="5">
    <source>
        <dbReference type="ARBA" id="ARBA00022771"/>
    </source>
</evidence>
<comment type="pathway">
    <text evidence="1">Protein modification; protein ubiquitination.</text>
</comment>
<keyword evidence="3 8" id="KW-0479">Metal-binding</keyword>
<dbReference type="Gene3D" id="1.20.120.1750">
    <property type="match status" value="1"/>
</dbReference>
<keyword evidence="4" id="KW-0677">Repeat</keyword>
<dbReference type="InterPro" id="IPR000571">
    <property type="entry name" value="Znf_CCCH"/>
</dbReference>
<gene>
    <name evidence="12" type="ORF">K458DRAFT_441534</name>
</gene>
<name>A0A6G1J9H8_9PLEO</name>
<dbReference type="InterPro" id="IPR051628">
    <property type="entry name" value="LUBAC_E3_Ligases"/>
</dbReference>
<organism evidence="12 13">
    <name type="scientific">Lentithecium fluviatile CBS 122367</name>
    <dbReference type="NCBI Taxonomy" id="1168545"/>
    <lineage>
        <taxon>Eukaryota</taxon>
        <taxon>Fungi</taxon>
        <taxon>Dikarya</taxon>
        <taxon>Ascomycota</taxon>
        <taxon>Pezizomycotina</taxon>
        <taxon>Dothideomycetes</taxon>
        <taxon>Pleosporomycetidae</taxon>
        <taxon>Pleosporales</taxon>
        <taxon>Massarineae</taxon>
        <taxon>Lentitheciaceae</taxon>
        <taxon>Lentithecium</taxon>
    </lineage>
</organism>
<evidence type="ECO:0000256" key="4">
    <source>
        <dbReference type="ARBA" id="ARBA00022737"/>
    </source>
</evidence>
<dbReference type="CDD" id="cd20335">
    <property type="entry name" value="BRcat_RBR"/>
    <property type="match status" value="1"/>
</dbReference>
<dbReference type="GO" id="GO:0097039">
    <property type="term" value="P:protein linear polyubiquitination"/>
    <property type="evidence" value="ECO:0007669"/>
    <property type="project" value="TreeGrafter"/>
</dbReference>
<dbReference type="SUPFAM" id="SSF57850">
    <property type="entry name" value="RING/U-box"/>
    <property type="match status" value="3"/>
</dbReference>
<evidence type="ECO:0000256" key="3">
    <source>
        <dbReference type="ARBA" id="ARBA00022723"/>
    </source>
</evidence>
<dbReference type="Proteomes" id="UP000799291">
    <property type="component" value="Unassembled WGS sequence"/>
</dbReference>
<dbReference type="SMART" id="SM00647">
    <property type="entry name" value="IBR"/>
    <property type="match status" value="2"/>
</dbReference>
<dbReference type="PROSITE" id="PS51873">
    <property type="entry name" value="TRIAD"/>
    <property type="match status" value="1"/>
</dbReference>
<proteinExistence type="predicted"/>